<feature type="domain" description="C2H2-type" evidence="8">
    <location>
        <begin position="272"/>
        <end position="299"/>
    </location>
</feature>
<evidence type="ECO:0000256" key="2">
    <source>
        <dbReference type="ARBA" id="ARBA00022737"/>
    </source>
</evidence>
<dbReference type="GO" id="GO:0000978">
    <property type="term" value="F:RNA polymerase II cis-regulatory region sequence-specific DNA binding"/>
    <property type="evidence" value="ECO:0007669"/>
    <property type="project" value="TreeGrafter"/>
</dbReference>
<reference evidence="9" key="1">
    <citation type="submission" date="2023-07" db="EMBL/GenBank/DDBJ databases">
        <title>Chromosome-level genome assembly of Artemia franciscana.</title>
        <authorList>
            <person name="Jo E."/>
        </authorList>
    </citation>
    <scope>NUCLEOTIDE SEQUENCE</scope>
    <source>
        <tissue evidence="9">Whole body</tissue>
    </source>
</reference>
<evidence type="ECO:0000313" key="10">
    <source>
        <dbReference type="Proteomes" id="UP001187531"/>
    </source>
</evidence>
<name>A0AA88L948_ARTSF</name>
<dbReference type="FunFam" id="3.30.160.60:FF:002343">
    <property type="entry name" value="Zinc finger protein 33A"/>
    <property type="match status" value="1"/>
</dbReference>
<keyword evidence="3 6" id="KW-0863">Zinc-finger</keyword>
<feature type="domain" description="C2H2-type" evidence="8">
    <location>
        <begin position="93"/>
        <end position="120"/>
    </location>
</feature>
<evidence type="ECO:0000256" key="1">
    <source>
        <dbReference type="ARBA" id="ARBA00022723"/>
    </source>
</evidence>
<dbReference type="PROSITE" id="PS00028">
    <property type="entry name" value="ZINC_FINGER_C2H2_1"/>
    <property type="match status" value="15"/>
</dbReference>
<keyword evidence="1" id="KW-0479">Metal-binding</keyword>
<evidence type="ECO:0000313" key="9">
    <source>
        <dbReference type="EMBL" id="KAK2721647.1"/>
    </source>
</evidence>
<dbReference type="Pfam" id="PF13894">
    <property type="entry name" value="zf-C2H2_4"/>
    <property type="match status" value="1"/>
</dbReference>
<dbReference type="InterPro" id="IPR036236">
    <property type="entry name" value="Znf_C2H2_sf"/>
</dbReference>
<evidence type="ECO:0000256" key="7">
    <source>
        <dbReference type="SAM" id="MobiDB-lite"/>
    </source>
</evidence>
<sequence length="643" mass="73994">MSEEIDPAVNEETLVLPISSSGISGCDKVSSPDEPIQCRDCGVTILCKQCCSHIVEVMNIKPEAKEESDIEDEMPLSVRRFPKVRSKSLTTLFHCAMCIRSFRKKSAWLSHRKKHSPEEKNFSCFFCQLTFRFEKHYLSHLSSHRKELNAVSENTKNVDHGGKENNDGNAKSGIEEEKKNLERRTSSIKTCHICKKEFNSIKDLRAHIILHAGVRVFPCNLCDRLLQSKRILRKHKLTHHSDQQEDLANKVLTNEDQAETSRTKLQQTSKKNVCTECGESFRQAVSLRIHMASHSGLRPYECQTCKMRFDKACELSRHKKIHSKNYRPFGCPQCGRAFSSKHHMQRHVLSVHLKEKRYACDFCSKRFPTMSNLEQHRVTHSTERPYQCDYCDMTFTCNAYKRKHMNITHALIKPFKCGFCSVSFSSSYHLKRHLMIHSESKPFSCDQCGFSCLSKYALQRHTAVHTGIKPFSCEHCPAAFAFNERLKQHMLTHTQEKAFCCHICGARFNLKCSLDQHTRKHTGEQPFSCKICSRKFSSRSSLSRHNRVHTGVRPYVCEICNKGLSSRRALRRHYSTHQPHEKNQKQVISTGLSNGGSSIEDNVKKIVFSTEGNDILEDGQVFLVPMQELPEEFFFHDIEGKVL</sequence>
<dbReference type="SUPFAM" id="SSF57667">
    <property type="entry name" value="beta-beta-alpha zinc fingers"/>
    <property type="match status" value="7"/>
</dbReference>
<proteinExistence type="predicted"/>
<dbReference type="EMBL" id="JAVRJZ010000006">
    <property type="protein sequence ID" value="KAK2721647.1"/>
    <property type="molecule type" value="Genomic_DNA"/>
</dbReference>
<dbReference type="FunFam" id="3.30.160.60:FF:000264">
    <property type="entry name" value="Zinc finger protein 236"/>
    <property type="match status" value="1"/>
</dbReference>
<dbReference type="InterPro" id="IPR013087">
    <property type="entry name" value="Znf_C2H2_type"/>
</dbReference>
<keyword evidence="2" id="KW-0677">Repeat</keyword>
<feature type="domain" description="C2H2-type" evidence="8">
    <location>
        <begin position="358"/>
        <end position="385"/>
    </location>
</feature>
<feature type="region of interest" description="Disordered" evidence="7">
    <location>
        <begin position="153"/>
        <end position="181"/>
    </location>
</feature>
<dbReference type="Pfam" id="PF00096">
    <property type="entry name" value="zf-C2H2"/>
    <property type="match status" value="5"/>
</dbReference>
<dbReference type="GO" id="GO:0001228">
    <property type="term" value="F:DNA-binding transcription activator activity, RNA polymerase II-specific"/>
    <property type="evidence" value="ECO:0007669"/>
    <property type="project" value="TreeGrafter"/>
</dbReference>
<evidence type="ECO:0000256" key="3">
    <source>
        <dbReference type="ARBA" id="ARBA00022771"/>
    </source>
</evidence>
<evidence type="ECO:0000259" key="8">
    <source>
        <dbReference type="PROSITE" id="PS50157"/>
    </source>
</evidence>
<feature type="domain" description="C2H2-type" evidence="8">
    <location>
        <begin position="499"/>
        <end position="526"/>
    </location>
</feature>
<keyword evidence="4" id="KW-0862">Zinc</keyword>
<dbReference type="Gene3D" id="3.30.160.60">
    <property type="entry name" value="Classic Zinc Finger"/>
    <property type="match status" value="13"/>
</dbReference>
<accession>A0AA88L948</accession>
<feature type="domain" description="C2H2-type" evidence="8">
    <location>
        <begin position="329"/>
        <end position="357"/>
    </location>
</feature>
<feature type="domain" description="C2H2-type" evidence="8">
    <location>
        <begin position="555"/>
        <end position="582"/>
    </location>
</feature>
<feature type="region of interest" description="Disordered" evidence="7">
    <location>
        <begin position="236"/>
        <end position="264"/>
    </location>
</feature>
<dbReference type="Pfam" id="PF13912">
    <property type="entry name" value="zf-C2H2_6"/>
    <property type="match status" value="2"/>
</dbReference>
<feature type="domain" description="C2H2-type" evidence="8">
    <location>
        <begin position="443"/>
        <end position="470"/>
    </location>
</feature>
<organism evidence="9 10">
    <name type="scientific">Artemia franciscana</name>
    <name type="common">Brine shrimp</name>
    <name type="synonym">Artemia sanfranciscana</name>
    <dbReference type="NCBI Taxonomy" id="6661"/>
    <lineage>
        <taxon>Eukaryota</taxon>
        <taxon>Metazoa</taxon>
        <taxon>Ecdysozoa</taxon>
        <taxon>Arthropoda</taxon>
        <taxon>Crustacea</taxon>
        <taxon>Branchiopoda</taxon>
        <taxon>Anostraca</taxon>
        <taxon>Artemiidae</taxon>
        <taxon>Artemia</taxon>
    </lineage>
</organism>
<dbReference type="PROSITE" id="PS50157">
    <property type="entry name" value="ZINC_FINGER_C2H2_2"/>
    <property type="match status" value="14"/>
</dbReference>
<dbReference type="PANTHER" id="PTHR24393">
    <property type="entry name" value="ZINC FINGER PROTEIN"/>
    <property type="match status" value="1"/>
</dbReference>
<feature type="domain" description="C2H2-type" evidence="8">
    <location>
        <begin position="189"/>
        <end position="216"/>
    </location>
</feature>
<dbReference type="Pfam" id="PF12874">
    <property type="entry name" value="zf-met"/>
    <property type="match status" value="1"/>
</dbReference>
<dbReference type="Proteomes" id="UP001187531">
    <property type="component" value="Unassembled WGS sequence"/>
</dbReference>
<gene>
    <name evidence="9" type="ORF">QYM36_003821</name>
</gene>
<feature type="domain" description="C2H2-type" evidence="8">
    <location>
        <begin position="471"/>
        <end position="498"/>
    </location>
</feature>
<protein>
    <recommendedName>
        <fullName evidence="8">C2H2-type domain-containing protein</fullName>
    </recommendedName>
</protein>
<feature type="domain" description="C2H2-type" evidence="8">
    <location>
        <begin position="217"/>
        <end position="244"/>
    </location>
</feature>
<feature type="domain" description="C2H2-type" evidence="8">
    <location>
        <begin position="415"/>
        <end position="442"/>
    </location>
</feature>
<dbReference type="FunFam" id="3.30.160.60:FF:000100">
    <property type="entry name" value="Zinc finger 45-like"/>
    <property type="match status" value="3"/>
</dbReference>
<keyword evidence="10" id="KW-1185">Reference proteome</keyword>
<dbReference type="GO" id="GO:0005634">
    <property type="term" value="C:nucleus"/>
    <property type="evidence" value="ECO:0007669"/>
    <property type="project" value="TreeGrafter"/>
</dbReference>
<feature type="compositionally biased region" description="Basic and acidic residues" evidence="7">
    <location>
        <begin position="156"/>
        <end position="166"/>
    </location>
</feature>
<evidence type="ECO:0000256" key="6">
    <source>
        <dbReference type="PROSITE-ProRule" id="PRU00042"/>
    </source>
</evidence>
<feature type="domain" description="C2H2-type" evidence="8">
    <location>
        <begin position="300"/>
        <end position="327"/>
    </location>
</feature>
<feature type="domain" description="C2H2-type" evidence="8">
    <location>
        <begin position="386"/>
        <end position="414"/>
    </location>
</feature>
<feature type="domain" description="C2H2-type" evidence="8">
    <location>
        <begin position="527"/>
        <end position="554"/>
    </location>
</feature>
<dbReference type="FunFam" id="3.30.160.60:FF:000446">
    <property type="entry name" value="Zinc finger protein"/>
    <property type="match status" value="2"/>
</dbReference>
<dbReference type="AlphaFoldDB" id="A0AA88L948"/>
<evidence type="ECO:0000256" key="5">
    <source>
        <dbReference type="ARBA" id="ARBA00023242"/>
    </source>
</evidence>
<dbReference type="SMART" id="SM00355">
    <property type="entry name" value="ZnF_C2H2"/>
    <property type="match status" value="15"/>
</dbReference>
<comment type="caution">
    <text evidence="9">The sequence shown here is derived from an EMBL/GenBank/DDBJ whole genome shotgun (WGS) entry which is preliminary data.</text>
</comment>
<keyword evidence="5" id="KW-0539">Nucleus</keyword>
<dbReference type="GO" id="GO:0008270">
    <property type="term" value="F:zinc ion binding"/>
    <property type="evidence" value="ECO:0007669"/>
    <property type="project" value="UniProtKB-KW"/>
</dbReference>
<evidence type="ECO:0000256" key="4">
    <source>
        <dbReference type="ARBA" id="ARBA00022833"/>
    </source>
</evidence>
<dbReference type="PANTHER" id="PTHR24393:SF34">
    <property type="entry name" value="PR_SET DOMAIN 13"/>
    <property type="match status" value="1"/>
</dbReference>